<dbReference type="Proteomes" id="UP000294802">
    <property type="component" value="Unassembled WGS sequence"/>
</dbReference>
<comment type="caution">
    <text evidence="2">The sequence shown here is derived from an EMBL/GenBank/DDBJ whole genome shotgun (WGS) entry which is preliminary data.</text>
</comment>
<proteinExistence type="predicted"/>
<evidence type="ECO:0000313" key="3">
    <source>
        <dbReference type="Proteomes" id="UP000294802"/>
    </source>
</evidence>
<dbReference type="AlphaFoldDB" id="A0A4R6BVR2"/>
<dbReference type="RefSeq" id="WP_133443457.1">
    <property type="nucleotide sequence ID" value="NZ_SCWB01000005.1"/>
</dbReference>
<keyword evidence="1" id="KW-0175">Coiled coil</keyword>
<feature type="coiled-coil region" evidence="1">
    <location>
        <begin position="162"/>
        <end position="207"/>
    </location>
</feature>
<keyword evidence="3" id="KW-1185">Reference proteome</keyword>
<dbReference type="EMBL" id="SCWB01000005">
    <property type="protein sequence ID" value="TDM12287.1"/>
    <property type="molecule type" value="Genomic_DNA"/>
</dbReference>
<gene>
    <name evidence="2" type="ORF">ERX29_04285</name>
</gene>
<sequence length="212" mass="24848">MNQIFLQQNLLTDDYLVEIHLYDENLNSVDFPEHFYHSVSIHLHETFEINELIQLLAHIRTSELLLYLHDIQLRDQQLLDSLYNYLAEQFLIGNVVMADVACFVLFDAVPQMADNNRKLIERSIISTKQKQEDEALEMRRISELEKNLKANRASFLKHKKLYEDAAATITSLEQKHNKQQHELNNQINELSLKLERLQQSYDNLAGSKLGQL</sequence>
<reference evidence="2 3" key="1">
    <citation type="submission" date="2019-01" db="EMBL/GenBank/DDBJ databases">
        <title>Draft genome sequences of the type strains of six Macrococcus species.</title>
        <authorList>
            <person name="Mazhar S."/>
            <person name="Altermann E."/>
            <person name="Hill C."/>
            <person name="Mcauliffe O."/>
        </authorList>
    </citation>
    <scope>NUCLEOTIDE SEQUENCE [LARGE SCALE GENOMIC DNA]</scope>
    <source>
        <strain evidence="2 3">CCM4815</strain>
    </source>
</reference>
<evidence type="ECO:0000256" key="1">
    <source>
        <dbReference type="SAM" id="Coils"/>
    </source>
</evidence>
<name>A0A4R6BVR2_9STAP</name>
<protein>
    <submittedName>
        <fullName evidence="2">Uncharacterized protein</fullName>
    </submittedName>
</protein>
<accession>A0A4R6BVR2</accession>
<evidence type="ECO:0000313" key="2">
    <source>
        <dbReference type="EMBL" id="TDM12287.1"/>
    </source>
</evidence>
<organism evidence="2 3">
    <name type="scientific">Macrococcus lamae</name>
    <dbReference type="NCBI Taxonomy" id="198484"/>
    <lineage>
        <taxon>Bacteria</taxon>
        <taxon>Bacillati</taxon>
        <taxon>Bacillota</taxon>
        <taxon>Bacilli</taxon>
        <taxon>Bacillales</taxon>
        <taxon>Staphylococcaceae</taxon>
        <taxon>Macrococcus</taxon>
    </lineage>
</organism>